<feature type="compositionally biased region" description="Basic and acidic residues" evidence="4">
    <location>
        <begin position="15"/>
        <end position="24"/>
    </location>
</feature>
<name>A0A815ZM63_ADIRI</name>
<feature type="transmembrane region" description="Helical" evidence="5">
    <location>
        <begin position="41"/>
        <end position="61"/>
    </location>
</feature>
<dbReference type="EMBL" id="CAJNOR010006078">
    <property type="protein sequence ID" value="CAF1584976.1"/>
    <property type="molecule type" value="Genomic_DNA"/>
</dbReference>
<comment type="caution">
    <text evidence="7">The sequence shown here is derived from an EMBL/GenBank/DDBJ whole genome shotgun (WGS) entry which is preliminary data.</text>
</comment>
<gene>
    <name evidence="6" type="ORF">EDS130_LOCUS15846</name>
    <name evidence="7" type="ORF">XAT740_LOCUS45925</name>
</gene>
<evidence type="ECO:0000256" key="4">
    <source>
        <dbReference type="SAM" id="MobiDB-lite"/>
    </source>
</evidence>
<evidence type="ECO:0000256" key="2">
    <source>
        <dbReference type="ARBA" id="ARBA00022737"/>
    </source>
</evidence>
<dbReference type="Proteomes" id="UP000663828">
    <property type="component" value="Unassembled WGS sequence"/>
</dbReference>
<dbReference type="PANTHER" id="PTHR46580">
    <property type="entry name" value="SENSOR KINASE-RELATED"/>
    <property type="match status" value="1"/>
</dbReference>
<evidence type="ECO:0000256" key="3">
    <source>
        <dbReference type="ARBA" id="ARBA00023180"/>
    </source>
</evidence>
<dbReference type="PANTHER" id="PTHR46580:SF4">
    <property type="entry name" value="ATP_GTP-BINDING PROTEIN"/>
    <property type="match status" value="1"/>
</dbReference>
<reference evidence="7" key="1">
    <citation type="submission" date="2021-02" db="EMBL/GenBank/DDBJ databases">
        <authorList>
            <person name="Nowell W R."/>
        </authorList>
    </citation>
    <scope>NUCLEOTIDE SEQUENCE</scope>
</reference>
<keyword evidence="8" id="KW-1185">Reference proteome</keyword>
<dbReference type="Gene3D" id="2.130.10.130">
    <property type="entry name" value="Integrin alpha, N-terminal"/>
    <property type="match status" value="7"/>
</dbReference>
<keyword evidence="5" id="KW-0472">Membrane</keyword>
<dbReference type="InterPro" id="IPR013517">
    <property type="entry name" value="FG-GAP"/>
</dbReference>
<dbReference type="SMART" id="SM00191">
    <property type="entry name" value="Int_alpha"/>
    <property type="match status" value="5"/>
</dbReference>
<evidence type="ECO:0000256" key="5">
    <source>
        <dbReference type="SAM" id="Phobius"/>
    </source>
</evidence>
<keyword evidence="3" id="KW-0325">Glycoprotein</keyword>
<feature type="region of interest" description="Disordered" evidence="4">
    <location>
        <begin position="1"/>
        <end position="29"/>
    </location>
</feature>
<protein>
    <submittedName>
        <fullName evidence="7">Uncharacterized protein</fullName>
    </submittedName>
</protein>
<dbReference type="InterPro" id="IPR028994">
    <property type="entry name" value="Integrin_alpha_N"/>
</dbReference>
<dbReference type="EMBL" id="CAJNOJ010000068">
    <property type="protein sequence ID" value="CAF1020117.1"/>
    <property type="molecule type" value="Genomic_DNA"/>
</dbReference>
<feature type="compositionally biased region" description="Polar residues" evidence="4">
    <location>
        <begin position="1"/>
        <end position="14"/>
    </location>
</feature>
<keyword evidence="2" id="KW-0677">Repeat</keyword>
<evidence type="ECO:0000313" key="6">
    <source>
        <dbReference type="EMBL" id="CAF1020117.1"/>
    </source>
</evidence>
<sequence>MSQSRNASISFINSSDRKHSKDNDSDVTAVSENEISTIKRVIGIGILISLVIIIAVLVVYFKSPKPPNKMCRYAVKFEAENLINYDSHPNGIAIADLNDDGLNDVVISNSDSNQIGVFLRENIQTFSNQIVYSTGTHSHPYSLTIADFNHDQQFDVAVANFGTNNIGIFLGKGNGSLTFHKIFPLGSSRPRWIDNGDLNNDSFVDLVTVNYGTNTIGIHLGDGQGNFQKQTIYSTGFDSDLFSLKIKDLNNDGNLDIVVSNFGIDNIGIFYGFGDGKFTNQTSLYTGLKSHPYSIVIDDFNHDEHMDIGVTHSGTNQIGIYLGVGNQSFTKATLYSTGNSSSPLSIATGDFNNDNHLDIIVGNYEIPNVGIFYGDGTGSFSDQIIFYTNSNCNPHILITSDFNNDTRLDIAIVNYDYNYLDIVLTHAKYAYRNQHSYKTVGANSQPYSIISADFNNDNYLDLIVGNYWTSDIGVFLGYDGEKFTSQRTFSTGTGSGPRGIAYGDFNNDSKLDIVVANYYVNNIALLFGNADGTFSNRRSFSTGSSSNPWTVAIGDLNNDSQSDIVVTNSGKNTIGIFINYGNGNFSNQRTYATGNNSQPRHVIVTDVNNDQILDILVANYGTRNIGIFLGYGNATFTDQTIYSIGNNSTPSSFACDDFNGDGLIDIGVVDTYNNQLVLFFGYKDGTFLSTSKYSTGRNSQPYDISVSDVNNDKQVDIIVANYQSDNILIFFGYNGGNNFTIPEIYSTGSNSGPFVLMNNDFNKDGLVDIAVVNYDSSNVGIFMGSTNGSFKYETTYSTRGRSIPQSVAVNDLNNDTYMDIVVANYYSNAIDIFFGYENGTFSNPISFSTGSGSAPYFVCIEDCNSDKRLDIIVANYQTNNVGIFFNNGNGTFRNQMTYSTGTKSGPYYIAVNDLNNDTYMDIVVANYLVDNIGIFYGQSNGTFSQQMIYSTGDSSGPQVIVIRDMNNDDCLDIAVVCQYSSSLNLFYGDCNSSYSDQIVYSIGDGLEPNSLALHDLNNDSYLDAVLTTYYGRDVRILFGSSDGTLGNVATYSTGSASRPRFCIIVDWNNDNYLDIIVSNCDTDNIVLFTGNTHGTFSLEQTYSTGNNSCPISMASGYFNDDDLIDIVVANSGTDTIGIFFGYYYMNGIREKTYSTGASSQTRAVALGDFNNDTYLDIVMMNYGLSNVDLLLGNLNSTFSSQTTFSTGSLSYPTSLLVNDLDNDGTLDVAIANSALGNVLIYYGYTNDNFIYSKTYSTGIGSSPQALAIGDFNNDKKLDIAAVNSGTNDVLTLLKSDIGAFRKQITYSTGMGSAPQSVAIADFNKDDHMDFVVANTDSSSISIFLGQGNGSFFDSITYSTGNKSNPGGLMISDLNNDSYRDVIVCNYWGDNVGVFLSFGDGTFSNQITRSTGYNSGPNGVTIGDFNNDNHLDMAVSLVDFNQISILHGYGNGSFSYGRNYSTGGESAPSAIGAADLNRDKFLDIIVANYGTANLYIFQGFGDGTFVHIDILSLGTNAAPNSLVIADFNKDSIVDVAIANGGTDNIRIFFGSANGTFLNQTDLSTGKDSAPYGIAVADFNNDNQLDIAVTNYGYGNFGIFLACVNGTFFNQITYTSGDYSQPWSIAVADLDKDGRLDVTVANAGTDSVGVFFGYALEDYLSAPSYSIGSSSQATSIAVGDFNYDSHLDVVIANNVMNNIMILFGSGYGTFLDKRIYSTGDSSRPCSVTVADLNHDQRLDIIVANSGTDNVGIFFANENRTFADQITYFTGIRSQPNSVVVLDFNKDTHLDIAVANYGSGNINIFLGYGDGNFKNEFIFNTGYRSFPYSLTIGDINKDNFTDIVATNNGFGNIDIIMRTC</sequence>
<keyword evidence="5" id="KW-1133">Transmembrane helix</keyword>
<dbReference type="SUPFAM" id="SSF69318">
    <property type="entry name" value="Integrin alpha N-terminal domain"/>
    <property type="match status" value="6"/>
</dbReference>
<keyword evidence="1" id="KW-0732">Signal</keyword>
<dbReference type="Pfam" id="PF13517">
    <property type="entry name" value="FG-GAP_3"/>
    <property type="match status" value="15"/>
</dbReference>
<dbReference type="Proteomes" id="UP000663852">
    <property type="component" value="Unassembled WGS sequence"/>
</dbReference>
<proteinExistence type="predicted"/>
<dbReference type="OrthoDB" id="10022113at2759"/>
<evidence type="ECO:0000256" key="1">
    <source>
        <dbReference type="ARBA" id="ARBA00022729"/>
    </source>
</evidence>
<evidence type="ECO:0000313" key="8">
    <source>
        <dbReference type="Proteomes" id="UP000663828"/>
    </source>
</evidence>
<dbReference type="InterPro" id="IPR013519">
    <property type="entry name" value="Int_alpha_beta-p"/>
</dbReference>
<evidence type="ECO:0000313" key="7">
    <source>
        <dbReference type="EMBL" id="CAF1584976.1"/>
    </source>
</evidence>
<dbReference type="Gene3D" id="2.30.30.100">
    <property type="match status" value="7"/>
</dbReference>
<organism evidence="7 8">
    <name type="scientific">Adineta ricciae</name>
    <name type="common">Rotifer</name>
    <dbReference type="NCBI Taxonomy" id="249248"/>
    <lineage>
        <taxon>Eukaryota</taxon>
        <taxon>Metazoa</taxon>
        <taxon>Spiralia</taxon>
        <taxon>Gnathifera</taxon>
        <taxon>Rotifera</taxon>
        <taxon>Eurotatoria</taxon>
        <taxon>Bdelloidea</taxon>
        <taxon>Adinetida</taxon>
        <taxon>Adinetidae</taxon>
        <taxon>Adineta</taxon>
    </lineage>
</organism>
<accession>A0A815ZM63</accession>
<keyword evidence="5" id="KW-0812">Transmembrane</keyword>